<sequence>MQVPKWTVPAKTASLKLHSTIRRNLLSQIKSETRAICNAKSLLASHGDSFKLYVPDPIESYPGPIRSLEAGLGFNTTVGRHSAQ</sequence>
<dbReference type="InParanoid" id="E2BK57"/>
<name>E2BK57_HARSA</name>
<keyword evidence="2" id="KW-1185">Reference proteome</keyword>
<protein>
    <submittedName>
        <fullName evidence="1">Uncharacterized protein</fullName>
    </submittedName>
</protein>
<evidence type="ECO:0000313" key="2">
    <source>
        <dbReference type="Proteomes" id="UP000008237"/>
    </source>
</evidence>
<gene>
    <name evidence="1" type="ORF">EAI_12806</name>
</gene>
<dbReference type="EMBL" id="GL448742">
    <property type="protein sequence ID" value="EFN83921.1"/>
    <property type="molecule type" value="Genomic_DNA"/>
</dbReference>
<dbReference type="AlphaFoldDB" id="E2BK57"/>
<dbReference type="Proteomes" id="UP000008237">
    <property type="component" value="Unassembled WGS sequence"/>
</dbReference>
<reference evidence="1 2" key="1">
    <citation type="journal article" date="2010" name="Science">
        <title>Genomic comparison of the ants Camponotus floridanus and Harpegnathos saltator.</title>
        <authorList>
            <person name="Bonasio R."/>
            <person name="Zhang G."/>
            <person name="Ye C."/>
            <person name="Mutti N.S."/>
            <person name="Fang X."/>
            <person name="Qin N."/>
            <person name="Donahue G."/>
            <person name="Yang P."/>
            <person name="Li Q."/>
            <person name="Li C."/>
            <person name="Zhang P."/>
            <person name="Huang Z."/>
            <person name="Berger S.L."/>
            <person name="Reinberg D."/>
            <person name="Wang J."/>
            <person name="Liebig J."/>
        </authorList>
    </citation>
    <scope>NUCLEOTIDE SEQUENCE [LARGE SCALE GENOMIC DNA]</scope>
    <source>
        <strain evidence="1 2">R22 G/1</strain>
    </source>
</reference>
<evidence type="ECO:0000313" key="1">
    <source>
        <dbReference type="EMBL" id="EFN83921.1"/>
    </source>
</evidence>
<accession>E2BK57</accession>
<proteinExistence type="predicted"/>
<organism evidence="2">
    <name type="scientific">Harpegnathos saltator</name>
    <name type="common">Jerdon's jumping ant</name>
    <dbReference type="NCBI Taxonomy" id="610380"/>
    <lineage>
        <taxon>Eukaryota</taxon>
        <taxon>Metazoa</taxon>
        <taxon>Ecdysozoa</taxon>
        <taxon>Arthropoda</taxon>
        <taxon>Hexapoda</taxon>
        <taxon>Insecta</taxon>
        <taxon>Pterygota</taxon>
        <taxon>Neoptera</taxon>
        <taxon>Endopterygota</taxon>
        <taxon>Hymenoptera</taxon>
        <taxon>Apocrita</taxon>
        <taxon>Aculeata</taxon>
        <taxon>Formicoidea</taxon>
        <taxon>Formicidae</taxon>
        <taxon>Ponerinae</taxon>
        <taxon>Ponerini</taxon>
        <taxon>Harpegnathos</taxon>
    </lineage>
</organism>